<reference evidence="2" key="1">
    <citation type="journal article" date="2019" name="Int. J. Syst. Evol. Microbiol.">
        <title>The Global Catalogue of Microorganisms (GCM) 10K type strain sequencing project: providing services to taxonomists for standard genome sequencing and annotation.</title>
        <authorList>
            <consortium name="The Broad Institute Genomics Platform"/>
            <consortium name="The Broad Institute Genome Sequencing Center for Infectious Disease"/>
            <person name="Wu L."/>
            <person name="Ma J."/>
        </authorList>
    </citation>
    <scope>NUCLEOTIDE SEQUENCE [LARGE SCALE GENOMIC DNA]</scope>
    <source>
        <strain evidence="2">KCTC 62784</strain>
    </source>
</reference>
<dbReference type="RefSeq" id="WP_123014252.1">
    <property type="nucleotide sequence ID" value="NZ_AP024912.1"/>
</dbReference>
<organism evidence="1 2">
    <name type="scientific">Vibrio zhugei</name>
    <dbReference type="NCBI Taxonomy" id="2479546"/>
    <lineage>
        <taxon>Bacteria</taxon>
        <taxon>Pseudomonadati</taxon>
        <taxon>Pseudomonadota</taxon>
        <taxon>Gammaproteobacteria</taxon>
        <taxon>Vibrionales</taxon>
        <taxon>Vibrionaceae</taxon>
        <taxon>Vibrio</taxon>
    </lineage>
</organism>
<protein>
    <submittedName>
        <fullName evidence="1">Uncharacterized protein</fullName>
    </submittedName>
</protein>
<keyword evidence="2" id="KW-1185">Reference proteome</keyword>
<evidence type="ECO:0000313" key="1">
    <source>
        <dbReference type="EMBL" id="MFC3025045.1"/>
    </source>
</evidence>
<accession>A0ABV7CAE9</accession>
<sequence>MMYADLVDMDDFVLALQGLGVVCEFQYPNSVQTSIQRWLETADDATSDCFWDMLLRIEAEGILLPDVENVINWSHQYSEVSSTSH</sequence>
<evidence type="ECO:0000313" key="2">
    <source>
        <dbReference type="Proteomes" id="UP001595384"/>
    </source>
</evidence>
<name>A0ABV7CAE9_9VIBR</name>
<gene>
    <name evidence="1" type="ORF">ACFODT_14660</name>
</gene>
<dbReference type="EMBL" id="JBHRSE010000103">
    <property type="protein sequence ID" value="MFC3025045.1"/>
    <property type="molecule type" value="Genomic_DNA"/>
</dbReference>
<comment type="caution">
    <text evidence="1">The sequence shown here is derived from an EMBL/GenBank/DDBJ whole genome shotgun (WGS) entry which is preliminary data.</text>
</comment>
<dbReference type="Proteomes" id="UP001595384">
    <property type="component" value="Unassembled WGS sequence"/>
</dbReference>
<proteinExistence type="predicted"/>